<name>A0A6J4QNS2_9ACTN</name>
<dbReference type="EMBL" id="CADCVH010000024">
    <property type="protein sequence ID" value="CAA9450280.1"/>
    <property type="molecule type" value="Genomic_DNA"/>
</dbReference>
<organism evidence="2">
    <name type="scientific">uncultured Rubrobacteraceae bacterium</name>
    <dbReference type="NCBI Taxonomy" id="349277"/>
    <lineage>
        <taxon>Bacteria</taxon>
        <taxon>Bacillati</taxon>
        <taxon>Actinomycetota</taxon>
        <taxon>Rubrobacteria</taxon>
        <taxon>Rubrobacterales</taxon>
        <taxon>Rubrobacteraceae</taxon>
        <taxon>environmental samples</taxon>
    </lineage>
</organism>
<feature type="region of interest" description="Disordered" evidence="1">
    <location>
        <begin position="83"/>
        <end position="151"/>
    </location>
</feature>
<protein>
    <submittedName>
        <fullName evidence="2">Uncharacterized protein</fullName>
    </submittedName>
</protein>
<accession>A0A6J4QNS2</accession>
<dbReference type="AlphaFoldDB" id="A0A6J4QNS2"/>
<sequence>MNRTQTIDGARVTIEDVRAEEGFVTIDFGVQDLKDDRRSAAGKPAALLPALASNPPEALPPHYGRLTDEVGRYFSLVGASMEEGGRADGPEARRAPKANSAVFAPPENLRPGTSRRLRFRFSLEQLPLQSSREGPEEETGGRAPGGPRPPIGPFVFDLEVPVRRVPVVEVGREAEAGGIKIVLERVVNSPARPEAIVRFDPPDDGRLWTPRLRRDWLAAKAAPAPGQPEGGRWSLAMGEPAEGRSSLTVEYLRGVTPGGSPDGIRVICGPWTFEFEAPDP</sequence>
<proteinExistence type="predicted"/>
<reference evidence="2" key="1">
    <citation type="submission" date="2020-02" db="EMBL/GenBank/DDBJ databases">
        <authorList>
            <person name="Meier V. D."/>
        </authorList>
    </citation>
    <scope>NUCLEOTIDE SEQUENCE</scope>
    <source>
        <strain evidence="2">AVDCRST_MAG02</strain>
    </source>
</reference>
<evidence type="ECO:0000256" key="1">
    <source>
        <dbReference type="SAM" id="MobiDB-lite"/>
    </source>
</evidence>
<gene>
    <name evidence="2" type="ORF">AVDCRST_MAG02-819</name>
</gene>
<feature type="compositionally biased region" description="Basic and acidic residues" evidence="1">
    <location>
        <begin position="83"/>
        <end position="94"/>
    </location>
</feature>
<evidence type="ECO:0000313" key="2">
    <source>
        <dbReference type="EMBL" id="CAA9450280.1"/>
    </source>
</evidence>